<name>A0A2C5X0Q7_9PEZI</name>
<feature type="region of interest" description="Disordered" evidence="8">
    <location>
        <begin position="1"/>
        <end position="74"/>
    </location>
</feature>
<dbReference type="STRING" id="1035309.A0A2C5X0Q7"/>
<dbReference type="EMBL" id="APWK03000090">
    <property type="protein sequence ID" value="PHH51572.1"/>
    <property type="molecule type" value="Genomic_DNA"/>
</dbReference>
<reference evidence="11 12" key="2">
    <citation type="journal article" date="2013" name="IMA Fungus">
        <title>IMA Genome-F 1: Ceratocystis fimbriata: Draft nuclear genome sequence for the plant pathogen, Ceratocystis fimbriata.</title>
        <authorList>
            <person name="Wilken P.M."/>
            <person name="Steenkamp E.T."/>
            <person name="Wingfield M.J."/>
            <person name="de Beer Z.W."/>
            <person name="Wingfield B.D."/>
        </authorList>
    </citation>
    <scope>NUCLEOTIDE SEQUENCE [LARGE SCALE GENOMIC DNA]</scope>
    <source>
        <strain evidence="11 12">CBS 114723</strain>
    </source>
</reference>
<dbReference type="PANTHER" id="PTHR23502">
    <property type="entry name" value="MAJOR FACILITATOR SUPERFAMILY"/>
    <property type="match status" value="1"/>
</dbReference>
<dbReference type="PROSITE" id="PS50850">
    <property type="entry name" value="MFS"/>
    <property type="match status" value="1"/>
</dbReference>
<dbReference type="GO" id="GO:0140115">
    <property type="term" value="P:export across plasma membrane"/>
    <property type="evidence" value="ECO:0007669"/>
    <property type="project" value="UniProtKB-ARBA"/>
</dbReference>
<evidence type="ECO:0000256" key="2">
    <source>
        <dbReference type="ARBA" id="ARBA00004236"/>
    </source>
</evidence>
<feature type="compositionally biased region" description="Basic and acidic residues" evidence="8">
    <location>
        <begin position="44"/>
        <end position="54"/>
    </location>
</feature>
<dbReference type="Pfam" id="PF07690">
    <property type="entry name" value="MFS_1"/>
    <property type="match status" value="1"/>
</dbReference>
<feature type="transmembrane region" description="Helical" evidence="9">
    <location>
        <begin position="480"/>
        <end position="503"/>
    </location>
</feature>
<feature type="transmembrane region" description="Helical" evidence="9">
    <location>
        <begin position="447"/>
        <end position="473"/>
    </location>
</feature>
<sequence>MGTTTTPPAAREKLFETSHDANPNDVLGKTKPEDNNMSPVLDHQTLDEDTHSVTDSKTLQQERSGDSSGDVEDGCAQYDPAFTVGWDGGDSDPENPRSLPVLRKWAIVLITSAGSFCVTATSSIYTSTNQQIMREFNISREIAVLGLSLFVLGLSFGPMLLSPMSEFYGRRPIYISSWFMFTVWLIPSAVAHNIQTMLVARFLDGFSGSAFLAVTGGTVGDLFDKEELQVPMLIYSMAPFVGPSVGPLIGGFINYNTNWRWTYYVLLMWAGVLLILLALFVPETYHPVLLRRKAARIRKLTGDPRWLASTERQEKSLSKTLLTSLYRPFQLLALEPMLLNLCIYSALLLGILYLFFGAFPQVFTATHGFNLWQNGLPFLGILGGMALAGALDPVWKRIRERLIAQAERDTGIPGRSEPEFRLPSLVLGAVMVPVGLFWFAWTSYSSVHWIVPIIGTAFFGGGMLLAFTGIFTFLVDAYPLYAASALAANSFVRCSVAAAFPLFGHQMFDTLGFQWAGSLLGFLAVAMMPFPYIFFKYGKRIRGKSRFATGG</sequence>
<reference evidence="11 12" key="1">
    <citation type="journal article" date="2013" name="Fungal Biol.">
        <title>Analysis of microsatellite markers in the genome of the plant pathogen Ceratocystis fimbriata.</title>
        <authorList>
            <person name="Simpson M.C."/>
            <person name="Wilken P.M."/>
            <person name="Coetzee M.P."/>
            <person name="Wingfield M.J."/>
            <person name="Wingfield B.D."/>
        </authorList>
    </citation>
    <scope>NUCLEOTIDE SEQUENCE [LARGE SCALE GENOMIC DNA]</scope>
    <source>
        <strain evidence="11 12">CBS 114723</strain>
    </source>
</reference>
<feature type="transmembrane region" description="Helical" evidence="9">
    <location>
        <begin position="261"/>
        <end position="282"/>
    </location>
</feature>
<dbReference type="InterPro" id="IPR020846">
    <property type="entry name" value="MFS_dom"/>
</dbReference>
<feature type="domain" description="Major facilitator superfamily (MFS) profile" evidence="10">
    <location>
        <begin position="107"/>
        <end position="541"/>
    </location>
</feature>
<evidence type="ECO:0000256" key="8">
    <source>
        <dbReference type="SAM" id="MobiDB-lite"/>
    </source>
</evidence>
<feature type="transmembrane region" description="Helical" evidence="9">
    <location>
        <begin position="232"/>
        <end position="255"/>
    </location>
</feature>
<evidence type="ECO:0000256" key="4">
    <source>
        <dbReference type="ARBA" id="ARBA00022475"/>
    </source>
</evidence>
<evidence type="ECO:0000313" key="12">
    <source>
        <dbReference type="Proteomes" id="UP000222788"/>
    </source>
</evidence>
<keyword evidence="4" id="KW-1003">Cell membrane</keyword>
<feature type="compositionally biased region" description="Basic and acidic residues" evidence="8">
    <location>
        <begin position="10"/>
        <end position="19"/>
    </location>
</feature>
<evidence type="ECO:0000313" key="11">
    <source>
        <dbReference type="EMBL" id="PHH51572.1"/>
    </source>
</evidence>
<dbReference type="GO" id="GO:0042908">
    <property type="term" value="P:xenobiotic transport"/>
    <property type="evidence" value="ECO:0007669"/>
    <property type="project" value="UniProtKB-ARBA"/>
</dbReference>
<gene>
    <name evidence="11" type="primary">atB_0</name>
    <name evidence="11" type="ORF">CFIMG_003375RA</name>
</gene>
<dbReference type="CDD" id="cd17323">
    <property type="entry name" value="MFS_Tpo1_MDR_like"/>
    <property type="match status" value="1"/>
</dbReference>
<evidence type="ECO:0000259" key="10">
    <source>
        <dbReference type="PROSITE" id="PS50850"/>
    </source>
</evidence>
<feature type="transmembrane region" description="Helical" evidence="9">
    <location>
        <begin position="376"/>
        <end position="395"/>
    </location>
</feature>
<feature type="transmembrane region" description="Helical" evidence="9">
    <location>
        <begin position="515"/>
        <end position="535"/>
    </location>
</feature>
<keyword evidence="6 9" id="KW-1133">Transmembrane helix</keyword>
<organism evidence="11 12">
    <name type="scientific">Ceratocystis fimbriata CBS 114723</name>
    <dbReference type="NCBI Taxonomy" id="1035309"/>
    <lineage>
        <taxon>Eukaryota</taxon>
        <taxon>Fungi</taxon>
        <taxon>Dikarya</taxon>
        <taxon>Ascomycota</taxon>
        <taxon>Pezizomycotina</taxon>
        <taxon>Sordariomycetes</taxon>
        <taxon>Hypocreomycetidae</taxon>
        <taxon>Microascales</taxon>
        <taxon>Ceratocystidaceae</taxon>
        <taxon>Ceratocystis</taxon>
    </lineage>
</organism>
<keyword evidence="12" id="KW-1185">Reference proteome</keyword>
<keyword evidence="5 9" id="KW-0812">Transmembrane</keyword>
<dbReference type="Gene3D" id="1.20.1250.20">
    <property type="entry name" value="MFS general substrate transporter like domains"/>
    <property type="match status" value="1"/>
</dbReference>
<protein>
    <submittedName>
        <fullName evidence="11">Efflux pump atB</fullName>
    </submittedName>
</protein>
<comment type="similarity">
    <text evidence="3">Belongs to the major facilitator superfamily.</text>
</comment>
<feature type="transmembrane region" description="Helical" evidence="9">
    <location>
        <begin position="173"/>
        <end position="192"/>
    </location>
</feature>
<dbReference type="AlphaFoldDB" id="A0A2C5X0Q7"/>
<dbReference type="InterPro" id="IPR036259">
    <property type="entry name" value="MFS_trans_sf"/>
</dbReference>
<evidence type="ECO:0000256" key="3">
    <source>
        <dbReference type="ARBA" id="ARBA00008335"/>
    </source>
</evidence>
<comment type="subcellular location">
    <subcellularLocation>
        <location evidence="2">Cell membrane</location>
    </subcellularLocation>
    <subcellularLocation>
        <location evidence="1">Membrane</location>
        <topology evidence="1">Multi-pass membrane protein</topology>
    </subcellularLocation>
</comment>
<dbReference type="OrthoDB" id="3561359at2759"/>
<dbReference type="SUPFAM" id="SSF103473">
    <property type="entry name" value="MFS general substrate transporter"/>
    <property type="match status" value="1"/>
</dbReference>
<proteinExistence type="inferred from homology"/>
<dbReference type="InterPro" id="IPR011701">
    <property type="entry name" value="MFS"/>
</dbReference>
<comment type="caution">
    <text evidence="11">The sequence shown here is derived from an EMBL/GenBank/DDBJ whole genome shotgun (WGS) entry which is preliminary data.</text>
</comment>
<evidence type="ECO:0000256" key="7">
    <source>
        <dbReference type="ARBA" id="ARBA00023136"/>
    </source>
</evidence>
<dbReference type="InterPro" id="IPR005829">
    <property type="entry name" value="Sugar_transporter_CS"/>
</dbReference>
<dbReference type="Proteomes" id="UP000222788">
    <property type="component" value="Unassembled WGS sequence"/>
</dbReference>
<feature type="transmembrane region" description="Helical" evidence="9">
    <location>
        <begin position="422"/>
        <end position="441"/>
    </location>
</feature>
<dbReference type="PROSITE" id="PS00216">
    <property type="entry name" value="SUGAR_TRANSPORT_1"/>
    <property type="match status" value="1"/>
</dbReference>
<evidence type="ECO:0000256" key="6">
    <source>
        <dbReference type="ARBA" id="ARBA00022989"/>
    </source>
</evidence>
<dbReference type="PANTHER" id="PTHR23502:SF7">
    <property type="entry name" value="DRUG_PROTON ANTIPORTER YHK8-RELATED"/>
    <property type="match status" value="1"/>
</dbReference>
<accession>A0A2C5X0Q7</accession>
<feature type="transmembrane region" description="Helical" evidence="9">
    <location>
        <begin position="337"/>
        <end position="356"/>
    </location>
</feature>
<keyword evidence="7 9" id="KW-0472">Membrane</keyword>
<feature type="transmembrane region" description="Helical" evidence="9">
    <location>
        <begin position="105"/>
        <end position="126"/>
    </location>
</feature>
<feature type="transmembrane region" description="Helical" evidence="9">
    <location>
        <begin position="142"/>
        <end position="161"/>
    </location>
</feature>
<evidence type="ECO:0000256" key="9">
    <source>
        <dbReference type="SAM" id="Phobius"/>
    </source>
</evidence>
<evidence type="ECO:0000256" key="1">
    <source>
        <dbReference type="ARBA" id="ARBA00004141"/>
    </source>
</evidence>
<feature type="transmembrane region" description="Helical" evidence="9">
    <location>
        <begin position="198"/>
        <end position="220"/>
    </location>
</feature>
<dbReference type="GO" id="GO:0005886">
    <property type="term" value="C:plasma membrane"/>
    <property type="evidence" value="ECO:0007669"/>
    <property type="project" value="UniProtKB-SubCell"/>
</dbReference>
<dbReference type="FunFam" id="1.20.1250.20:FF:000082">
    <property type="entry name" value="MFS multidrug transporter, putative"/>
    <property type="match status" value="1"/>
</dbReference>
<evidence type="ECO:0000256" key="5">
    <source>
        <dbReference type="ARBA" id="ARBA00022692"/>
    </source>
</evidence>
<dbReference type="GO" id="GO:0022857">
    <property type="term" value="F:transmembrane transporter activity"/>
    <property type="evidence" value="ECO:0007669"/>
    <property type="project" value="InterPro"/>
</dbReference>